<keyword evidence="3" id="KW-1185">Reference proteome</keyword>
<evidence type="ECO:0000313" key="3">
    <source>
        <dbReference type="Proteomes" id="UP000527355"/>
    </source>
</evidence>
<comment type="caution">
    <text evidence="2">The sequence shown here is derived from an EMBL/GenBank/DDBJ whole genome shotgun (WGS) entry which is preliminary data.</text>
</comment>
<feature type="compositionally biased region" description="Pro residues" evidence="1">
    <location>
        <begin position="43"/>
        <end position="89"/>
    </location>
</feature>
<evidence type="ECO:0000256" key="1">
    <source>
        <dbReference type="SAM" id="MobiDB-lite"/>
    </source>
</evidence>
<accession>A0A7J7RV21</accession>
<gene>
    <name evidence="2" type="ORF">mMyoMyo1_017441</name>
</gene>
<protein>
    <submittedName>
        <fullName evidence="2">Shisa family member 4</fullName>
    </submittedName>
</protein>
<name>A0A7J7RV21_MYOMY</name>
<dbReference type="AlphaFoldDB" id="A0A7J7RV21"/>
<evidence type="ECO:0000313" key="2">
    <source>
        <dbReference type="EMBL" id="KAF6280026.1"/>
    </source>
</evidence>
<dbReference type="EMBL" id="JABWUV010000021">
    <property type="protein sequence ID" value="KAF6280026.1"/>
    <property type="molecule type" value="Genomic_DNA"/>
</dbReference>
<reference evidence="2 3" key="1">
    <citation type="journal article" date="2020" name="Nature">
        <title>Six reference-quality genomes reveal evolution of bat adaptations.</title>
        <authorList>
            <person name="Jebb D."/>
            <person name="Huang Z."/>
            <person name="Pippel M."/>
            <person name="Hughes G.M."/>
            <person name="Lavrichenko K."/>
            <person name="Devanna P."/>
            <person name="Winkler S."/>
            <person name="Jermiin L.S."/>
            <person name="Skirmuntt E.C."/>
            <person name="Katzourakis A."/>
            <person name="Burkitt-Gray L."/>
            <person name="Ray D.A."/>
            <person name="Sullivan K.A.M."/>
            <person name="Roscito J.G."/>
            <person name="Kirilenko B.M."/>
            <person name="Davalos L.M."/>
            <person name="Corthals A.P."/>
            <person name="Power M.L."/>
            <person name="Jones G."/>
            <person name="Ransome R.D."/>
            <person name="Dechmann D.K.N."/>
            <person name="Locatelli A.G."/>
            <person name="Puechmaille S.J."/>
            <person name="Fedrigo O."/>
            <person name="Jarvis E.D."/>
            <person name="Hiller M."/>
            <person name="Vernes S.C."/>
            <person name="Myers E.W."/>
            <person name="Teeling E.C."/>
        </authorList>
    </citation>
    <scope>NUCLEOTIDE SEQUENCE [LARGE SCALE GENOMIC DNA]</scope>
    <source>
        <strain evidence="2">MMyoMyo1</strain>
        <tissue evidence="2">Flight muscle</tissue>
    </source>
</reference>
<organism evidence="2 3">
    <name type="scientific">Myotis myotis</name>
    <name type="common">Greater mouse-eared bat</name>
    <name type="synonym">Vespertilio myotis</name>
    <dbReference type="NCBI Taxonomy" id="51298"/>
    <lineage>
        <taxon>Eukaryota</taxon>
        <taxon>Metazoa</taxon>
        <taxon>Chordata</taxon>
        <taxon>Craniata</taxon>
        <taxon>Vertebrata</taxon>
        <taxon>Euteleostomi</taxon>
        <taxon>Mammalia</taxon>
        <taxon>Eutheria</taxon>
        <taxon>Laurasiatheria</taxon>
        <taxon>Chiroptera</taxon>
        <taxon>Yangochiroptera</taxon>
        <taxon>Vespertilionidae</taxon>
        <taxon>Myotis</taxon>
    </lineage>
</organism>
<sequence>MAMVAICCCCFCICRYLVRRRQRLLGPSGQDIPMRGALQPAMYPYPPDSKADPTPPPQGFMWPPNAPPQPPLYPAGPPVYSPAAPPPYLPQQRTYPGT</sequence>
<proteinExistence type="predicted"/>
<feature type="region of interest" description="Disordered" evidence="1">
    <location>
        <begin position="26"/>
        <end position="98"/>
    </location>
</feature>
<dbReference type="Proteomes" id="UP000527355">
    <property type="component" value="Unassembled WGS sequence"/>
</dbReference>